<feature type="compositionally biased region" description="Basic and acidic residues" evidence="1">
    <location>
        <begin position="204"/>
        <end position="215"/>
    </location>
</feature>
<accession>A0AAV3RTW5</accession>
<dbReference type="AlphaFoldDB" id="A0AAV3RTW5"/>
<keyword evidence="4" id="KW-1185">Reference proteome</keyword>
<feature type="chain" id="PRO_5043651948" evidence="2">
    <location>
        <begin position="28"/>
        <end position="215"/>
    </location>
</feature>
<organism evidence="3 4">
    <name type="scientific">Lithospermum erythrorhizon</name>
    <name type="common">Purple gromwell</name>
    <name type="synonym">Lithospermum officinale var. erythrorhizon</name>
    <dbReference type="NCBI Taxonomy" id="34254"/>
    <lineage>
        <taxon>Eukaryota</taxon>
        <taxon>Viridiplantae</taxon>
        <taxon>Streptophyta</taxon>
        <taxon>Embryophyta</taxon>
        <taxon>Tracheophyta</taxon>
        <taxon>Spermatophyta</taxon>
        <taxon>Magnoliopsida</taxon>
        <taxon>eudicotyledons</taxon>
        <taxon>Gunneridae</taxon>
        <taxon>Pentapetalae</taxon>
        <taxon>asterids</taxon>
        <taxon>lamiids</taxon>
        <taxon>Boraginales</taxon>
        <taxon>Boraginaceae</taxon>
        <taxon>Boraginoideae</taxon>
        <taxon>Lithospermeae</taxon>
        <taxon>Lithospermum</taxon>
    </lineage>
</organism>
<sequence length="215" mass="23060">MYKGMYKLVFLPLAVLLLVNSAYRINAECTEDGLDCILDEECCTSYCDWGLSIYPYTGACGPRPSGPTPPKPCIPLYSGGACVYNVTCCQGYCERRYSAEGFCYVGPPLGDPPIESPAPVANVIAPISSPIDSEIAPSPPLSHSGSVVNPIASPAPVPSSKKGSKKNHERSRKDGGKMRHVAPTPAPSRNFKHKIEKKHGNGKLKCERVHAPCPT</sequence>
<feature type="region of interest" description="Disordered" evidence="1">
    <location>
        <begin position="134"/>
        <end position="215"/>
    </location>
</feature>
<proteinExistence type="predicted"/>
<dbReference type="Proteomes" id="UP001454036">
    <property type="component" value="Unassembled WGS sequence"/>
</dbReference>
<evidence type="ECO:0000256" key="2">
    <source>
        <dbReference type="SAM" id="SignalP"/>
    </source>
</evidence>
<comment type="caution">
    <text evidence="3">The sequence shown here is derived from an EMBL/GenBank/DDBJ whole genome shotgun (WGS) entry which is preliminary data.</text>
</comment>
<dbReference type="EMBL" id="BAABME010011431">
    <property type="protein sequence ID" value="GAA0183752.1"/>
    <property type="molecule type" value="Genomic_DNA"/>
</dbReference>
<gene>
    <name evidence="3" type="ORF">LIER_31109</name>
</gene>
<evidence type="ECO:0000313" key="3">
    <source>
        <dbReference type="EMBL" id="GAA0183752.1"/>
    </source>
</evidence>
<protein>
    <submittedName>
        <fullName evidence="3">Uncharacterized protein</fullName>
    </submittedName>
</protein>
<evidence type="ECO:0000256" key="1">
    <source>
        <dbReference type="SAM" id="MobiDB-lite"/>
    </source>
</evidence>
<keyword evidence="2" id="KW-0732">Signal</keyword>
<feature type="compositionally biased region" description="Basic residues" evidence="1">
    <location>
        <begin position="190"/>
        <end position="202"/>
    </location>
</feature>
<reference evidence="3 4" key="1">
    <citation type="submission" date="2024-01" db="EMBL/GenBank/DDBJ databases">
        <title>The complete chloroplast genome sequence of Lithospermum erythrorhizon: insights into the phylogenetic relationship among Boraginaceae species and the maternal lineages of purple gromwells.</title>
        <authorList>
            <person name="Okada T."/>
            <person name="Watanabe K."/>
        </authorList>
    </citation>
    <scope>NUCLEOTIDE SEQUENCE [LARGE SCALE GENOMIC DNA]</scope>
</reference>
<evidence type="ECO:0000313" key="4">
    <source>
        <dbReference type="Proteomes" id="UP001454036"/>
    </source>
</evidence>
<name>A0AAV3RTW5_LITER</name>
<feature type="signal peptide" evidence="2">
    <location>
        <begin position="1"/>
        <end position="27"/>
    </location>
</feature>